<reference evidence="4" key="1">
    <citation type="submission" date="2016-10" db="EMBL/GenBank/DDBJ databases">
        <authorList>
            <person name="Wibberg D."/>
        </authorList>
    </citation>
    <scope>NUCLEOTIDE SEQUENCE [LARGE SCALE GENOMIC DNA]</scope>
</reference>
<proteinExistence type="predicted"/>
<accession>A0A1H8TGX4</accession>
<dbReference type="STRING" id="501024.RTCCBAU85039_5195"/>
<protein>
    <submittedName>
        <fullName evidence="2">Uncharacterized protein</fullName>
    </submittedName>
</protein>
<feature type="region of interest" description="Disordered" evidence="1">
    <location>
        <begin position="1"/>
        <end position="20"/>
    </location>
</feature>
<dbReference type="EMBL" id="FNXB01000037">
    <property type="protein sequence ID" value="SEI15033.1"/>
    <property type="molecule type" value="Genomic_DNA"/>
</dbReference>
<reference evidence="3 5" key="3">
    <citation type="submission" date="2016-10" db="EMBL/GenBank/DDBJ databases">
        <authorList>
            <person name="Varghese N."/>
            <person name="Submissions S."/>
        </authorList>
    </citation>
    <scope>NUCLEOTIDE SEQUENCE [LARGE SCALE GENOMIC DNA]</scope>
    <source>
        <strain evidence="3 5">CGMCC 1.7071</strain>
    </source>
</reference>
<name>A0A1H8TGX4_9HYPH</name>
<dbReference type="Proteomes" id="UP000183063">
    <property type="component" value="Unassembled WGS sequence"/>
</dbReference>
<dbReference type="Proteomes" id="UP000198939">
    <property type="component" value="Unassembled WGS sequence"/>
</dbReference>
<evidence type="ECO:0000313" key="2">
    <source>
        <dbReference type="EMBL" id="SEI15033.1"/>
    </source>
</evidence>
<keyword evidence="5" id="KW-1185">Reference proteome</keyword>
<dbReference type="AlphaFoldDB" id="A0A1H8TGX4"/>
<evidence type="ECO:0000313" key="4">
    <source>
        <dbReference type="Proteomes" id="UP000183063"/>
    </source>
</evidence>
<sequence length="186" mass="21658">MGDDDYIDEENHDRPRYRPVTEIDPGELADALKTLAGFSENTFLVMQAHQLGMVDNLLNALEDEVMRHQADDDPPREQMALLGAMSPMWIYAAYELQRTWRQRCEEVIRLADNGGLNYKASHLERDLGYRHYDRELRARQLRDAQQRPELVEQMRGDLRRTEIAFTMLEFIRVALAKHEVSRATAA</sequence>
<feature type="compositionally biased region" description="Basic and acidic residues" evidence="1">
    <location>
        <begin position="9"/>
        <end position="20"/>
    </location>
</feature>
<gene>
    <name evidence="2" type="ORF">RTCCBAU85039_5195</name>
    <name evidence="3" type="ORF">SAMN05216228_102895</name>
</gene>
<reference evidence="2" key="2">
    <citation type="submission" date="2016-10" db="EMBL/GenBank/DDBJ databases">
        <authorList>
            <person name="de Groot N.N."/>
        </authorList>
    </citation>
    <scope>NUCLEOTIDE SEQUENCE [LARGE SCALE GENOMIC DNA]</scope>
    <source>
        <strain evidence="2">CCBAU85039</strain>
    </source>
</reference>
<evidence type="ECO:0000313" key="5">
    <source>
        <dbReference type="Proteomes" id="UP000198939"/>
    </source>
</evidence>
<dbReference type="EMBL" id="FOCV01000028">
    <property type="protein sequence ID" value="SEO89773.1"/>
    <property type="molecule type" value="Genomic_DNA"/>
</dbReference>
<evidence type="ECO:0000256" key="1">
    <source>
        <dbReference type="SAM" id="MobiDB-lite"/>
    </source>
</evidence>
<organism evidence="2 4">
    <name type="scientific">Rhizobium tibeticum</name>
    <dbReference type="NCBI Taxonomy" id="501024"/>
    <lineage>
        <taxon>Bacteria</taxon>
        <taxon>Pseudomonadati</taxon>
        <taxon>Pseudomonadota</taxon>
        <taxon>Alphaproteobacteria</taxon>
        <taxon>Hyphomicrobiales</taxon>
        <taxon>Rhizobiaceae</taxon>
        <taxon>Rhizobium/Agrobacterium group</taxon>
        <taxon>Rhizobium</taxon>
    </lineage>
</organism>
<dbReference type="RefSeq" id="WP_208611007.1">
    <property type="nucleotide sequence ID" value="NZ_FNXB01000037.1"/>
</dbReference>
<evidence type="ECO:0000313" key="3">
    <source>
        <dbReference type="EMBL" id="SEO89773.1"/>
    </source>
</evidence>